<name>A0ABQ6QY13_9BACT</name>
<evidence type="ECO:0000313" key="3">
    <source>
        <dbReference type="Proteomes" id="UP001342631"/>
    </source>
</evidence>
<proteinExistence type="predicted"/>
<keyword evidence="1" id="KW-1133">Transmembrane helix</keyword>
<keyword evidence="3" id="KW-1185">Reference proteome</keyword>
<dbReference type="EMBL" id="BTTX01000005">
    <property type="protein sequence ID" value="GMU08942.1"/>
    <property type="molecule type" value="Genomic_DNA"/>
</dbReference>
<evidence type="ECO:0000256" key="1">
    <source>
        <dbReference type="SAM" id="Phobius"/>
    </source>
</evidence>
<keyword evidence="1" id="KW-0812">Transmembrane</keyword>
<reference evidence="2 3" key="1">
    <citation type="journal article" date="2024" name="Arch. Microbiol.">
        <title>Corallococcus caeni sp. nov., a novel myxobacterium isolated from activated sludge.</title>
        <authorList>
            <person name="Tomita S."/>
            <person name="Nakai R."/>
            <person name="Kuroda K."/>
            <person name="Kurashita H."/>
            <person name="Hatamoto M."/>
            <person name="Yamaguchi T."/>
            <person name="Narihiro T."/>
        </authorList>
    </citation>
    <scope>NUCLEOTIDE SEQUENCE [LARGE SCALE GENOMIC DNA]</scope>
    <source>
        <strain evidence="2 3">NO1</strain>
    </source>
</reference>
<sequence>MSFPEIHELPVRMSDGLRMVSCMEAMMQTMLVFVPVALLVGAVLVIPRSRRRVRRWKVRAG</sequence>
<protein>
    <submittedName>
        <fullName evidence="2">Uncharacterized protein</fullName>
    </submittedName>
</protein>
<keyword evidence="1" id="KW-0472">Membrane</keyword>
<gene>
    <name evidence="2" type="ORF">ASNO1_51950</name>
</gene>
<feature type="transmembrane region" description="Helical" evidence="1">
    <location>
        <begin position="25"/>
        <end position="46"/>
    </location>
</feature>
<comment type="caution">
    <text evidence="2">The sequence shown here is derived from an EMBL/GenBank/DDBJ whole genome shotgun (WGS) entry which is preliminary data.</text>
</comment>
<evidence type="ECO:0000313" key="2">
    <source>
        <dbReference type="EMBL" id="GMU08942.1"/>
    </source>
</evidence>
<organism evidence="2 3">
    <name type="scientific">Corallococcus caeni</name>
    <dbReference type="NCBI Taxonomy" id="3082388"/>
    <lineage>
        <taxon>Bacteria</taxon>
        <taxon>Pseudomonadati</taxon>
        <taxon>Myxococcota</taxon>
        <taxon>Myxococcia</taxon>
        <taxon>Myxococcales</taxon>
        <taxon>Cystobacterineae</taxon>
        <taxon>Myxococcaceae</taxon>
        <taxon>Corallococcus</taxon>
    </lineage>
</organism>
<dbReference type="Proteomes" id="UP001342631">
    <property type="component" value="Unassembled WGS sequence"/>
</dbReference>
<accession>A0ABQ6QY13</accession>